<dbReference type="HOGENOM" id="CLU_002360_1_0_4"/>
<dbReference type="InterPro" id="IPR023299">
    <property type="entry name" value="ATPase_P-typ_cyto_dom_N"/>
</dbReference>
<dbReference type="InterPro" id="IPR059000">
    <property type="entry name" value="ATPase_P-type_domA"/>
</dbReference>
<dbReference type="SMART" id="SM00831">
    <property type="entry name" value="Cation_ATPase_N"/>
    <property type="match status" value="1"/>
</dbReference>
<feature type="transmembrane region" description="Helical" evidence="10">
    <location>
        <begin position="786"/>
        <end position="809"/>
    </location>
</feature>
<dbReference type="InterPro" id="IPR001757">
    <property type="entry name" value="P_typ_ATPase"/>
</dbReference>
<keyword evidence="5" id="KW-0547">Nucleotide-binding</keyword>
<evidence type="ECO:0000256" key="4">
    <source>
        <dbReference type="ARBA" id="ARBA00022692"/>
    </source>
</evidence>
<dbReference type="KEGG" id="sdr:SCD_n00861"/>
<keyword evidence="13" id="KW-1185">Reference proteome</keyword>
<dbReference type="InterPro" id="IPR023298">
    <property type="entry name" value="ATPase_P-typ_TM_dom_sf"/>
</dbReference>
<feature type="domain" description="Cation-transporting P-type ATPase N-terminal" evidence="11">
    <location>
        <begin position="4"/>
        <end position="77"/>
    </location>
</feature>
<dbReference type="PROSITE" id="PS00154">
    <property type="entry name" value="ATPASE_E1_E2"/>
    <property type="match status" value="1"/>
</dbReference>
<gene>
    <name evidence="12" type="ORF">SCD_n00861</name>
</gene>
<feature type="transmembrane region" description="Helical" evidence="10">
    <location>
        <begin position="740"/>
        <end position="766"/>
    </location>
</feature>
<accession>S6B219</accession>
<dbReference type="AlphaFoldDB" id="S6B219"/>
<dbReference type="GO" id="GO:0005524">
    <property type="term" value="F:ATP binding"/>
    <property type="evidence" value="ECO:0007669"/>
    <property type="project" value="UniProtKB-KW"/>
</dbReference>
<dbReference type="SUPFAM" id="SSF81665">
    <property type="entry name" value="Calcium ATPase, transmembrane domain M"/>
    <property type="match status" value="1"/>
</dbReference>
<dbReference type="GO" id="GO:0005886">
    <property type="term" value="C:plasma membrane"/>
    <property type="evidence" value="ECO:0007669"/>
    <property type="project" value="UniProtKB-SubCell"/>
</dbReference>
<evidence type="ECO:0000256" key="3">
    <source>
        <dbReference type="ARBA" id="ARBA00022475"/>
    </source>
</evidence>
<dbReference type="InterPro" id="IPR018303">
    <property type="entry name" value="ATPase_P-typ_P_site"/>
</dbReference>
<feature type="transmembrane region" description="Helical" evidence="10">
    <location>
        <begin position="821"/>
        <end position="841"/>
    </location>
</feature>
<dbReference type="NCBIfam" id="TIGR01494">
    <property type="entry name" value="ATPase_P-type"/>
    <property type="match status" value="2"/>
</dbReference>
<feature type="transmembrane region" description="Helical" evidence="10">
    <location>
        <begin position="853"/>
        <end position="874"/>
    </location>
</feature>
<dbReference type="GO" id="GO:0016887">
    <property type="term" value="F:ATP hydrolysis activity"/>
    <property type="evidence" value="ECO:0007669"/>
    <property type="project" value="InterPro"/>
</dbReference>
<comment type="similarity">
    <text evidence="2">Belongs to the cation transport ATPase (P-type) (TC 3.A.3) family. Type IIA subfamily.</text>
</comment>
<evidence type="ECO:0000313" key="12">
    <source>
        <dbReference type="EMBL" id="BAN34702.1"/>
    </source>
</evidence>
<dbReference type="PRINTS" id="PR00121">
    <property type="entry name" value="NAKATPASE"/>
</dbReference>
<dbReference type="Pfam" id="PF00122">
    <property type="entry name" value="E1-E2_ATPase"/>
    <property type="match status" value="1"/>
</dbReference>
<dbReference type="InterPro" id="IPR023214">
    <property type="entry name" value="HAD_sf"/>
</dbReference>
<reference evidence="12 13" key="1">
    <citation type="journal article" date="2012" name="Appl. Environ. Microbiol.">
        <title>Draft genome sequence of a psychrotolerant sulfur-oxidizing bacterium, Sulfuricella denitrificans skB26, and proteomic insights into cold adaptation.</title>
        <authorList>
            <person name="Watanabe T."/>
            <person name="Kojima H."/>
            <person name="Fukui M."/>
        </authorList>
    </citation>
    <scope>NUCLEOTIDE SEQUENCE [LARGE SCALE GENOMIC DNA]</scope>
    <source>
        <strain evidence="13">skB26</strain>
    </source>
</reference>
<dbReference type="SUPFAM" id="SSF81653">
    <property type="entry name" value="Calcium ATPase, transduction domain A"/>
    <property type="match status" value="1"/>
</dbReference>
<evidence type="ECO:0000256" key="9">
    <source>
        <dbReference type="ARBA" id="ARBA00023136"/>
    </source>
</evidence>
<dbReference type="Pfam" id="PF00690">
    <property type="entry name" value="Cation_ATPase_N"/>
    <property type="match status" value="1"/>
</dbReference>
<feature type="transmembrane region" description="Helical" evidence="10">
    <location>
        <begin position="53"/>
        <end position="74"/>
    </location>
</feature>
<evidence type="ECO:0000256" key="7">
    <source>
        <dbReference type="ARBA" id="ARBA00022967"/>
    </source>
</evidence>
<evidence type="ECO:0000256" key="8">
    <source>
        <dbReference type="ARBA" id="ARBA00022989"/>
    </source>
</evidence>
<dbReference type="Pfam" id="PF00689">
    <property type="entry name" value="Cation_ATPase_C"/>
    <property type="match status" value="1"/>
</dbReference>
<dbReference type="Pfam" id="PF13246">
    <property type="entry name" value="Cation_ATPase"/>
    <property type="match status" value="1"/>
</dbReference>
<dbReference type="SUPFAM" id="SSF81660">
    <property type="entry name" value="Metal cation-transporting ATPase, ATP-binding domain N"/>
    <property type="match status" value="1"/>
</dbReference>
<dbReference type="SFLD" id="SFLDS00003">
    <property type="entry name" value="Haloacid_Dehalogenase"/>
    <property type="match status" value="1"/>
</dbReference>
<keyword evidence="7" id="KW-1278">Translocase</keyword>
<dbReference type="Proteomes" id="UP000015559">
    <property type="component" value="Chromosome"/>
</dbReference>
<feature type="transmembrane region" description="Helical" evidence="10">
    <location>
        <begin position="86"/>
        <end position="104"/>
    </location>
</feature>
<evidence type="ECO:0000256" key="1">
    <source>
        <dbReference type="ARBA" id="ARBA00004651"/>
    </source>
</evidence>
<keyword evidence="3" id="KW-1003">Cell membrane</keyword>
<evidence type="ECO:0000256" key="2">
    <source>
        <dbReference type="ARBA" id="ARBA00005675"/>
    </source>
</evidence>
<evidence type="ECO:0000313" key="13">
    <source>
        <dbReference type="Proteomes" id="UP000015559"/>
    </source>
</evidence>
<dbReference type="SUPFAM" id="SSF56784">
    <property type="entry name" value="HAD-like"/>
    <property type="match status" value="1"/>
</dbReference>
<dbReference type="SFLD" id="SFLDF00027">
    <property type="entry name" value="p-type_atpase"/>
    <property type="match status" value="1"/>
</dbReference>
<dbReference type="Gene3D" id="1.20.1110.10">
    <property type="entry name" value="Calcium-transporting ATPase, transmembrane domain"/>
    <property type="match status" value="1"/>
</dbReference>
<dbReference type="InterPro" id="IPR044492">
    <property type="entry name" value="P_typ_ATPase_HD_dom"/>
</dbReference>
<dbReference type="InterPro" id="IPR006068">
    <property type="entry name" value="ATPase_P-typ_cation-transptr_C"/>
</dbReference>
<dbReference type="Gene3D" id="3.40.50.1000">
    <property type="entry name" value="HAD superfamily/HAD-like"/>
    <property type="match status" value="1"/>
</dbReference>
<dbReference type="FunFam" id="3.40.50.1000:FF:000083">
    <property type="entry name" value="Sodium/potassium-transporting ATPase subunit alpha"/>
    <property type="match status" value="1"/>
</dbReference>
<sequence>MAMKIHHLTVEDAIRSLNSRPEGLSTREAARRHTEFGPNRVEHVRREPLALRFLKEFTHFFALILWLAAALAFVAERLQAGQGMAMLGWAILGVILINGVFSFWQEYRAEQALAALENLLPHQVKVMRGGTVKELPSAELVPGDILILQEGDNIPADCRLTEAFGVRVNNATVTGESLPKARDAHPSAADDLLYAKNILLAGTSLVSGEARAVVFATGMHTEFGKIAHLTQTAGEALSPLQREIARLSRLVAALATLLGVVFFVAGQFIGLTFWESLIFAIGIIVANVPEGLLPTVTLALAMATQRMAKRNALVRHLPAVETLGSATVICTDKTGTLTQNRMAVKEVFLAGRFSNAGELAPDESSRAFCETALLCHNLQITENSELLGDPMEIALVRMARQMLPASPVYPKVDEVPFDTDRKRLSTLNQTPGGRVLHTKGALETVLPLCTQVRIDGETLTLDAELRARFIAAQETLAGKGLRVLAFASRAVAEHEAKGSLESGLILLGLAGLEDPPRPEVADAIRKCFDAGIRVIMVTGDHPHTALAIAREIGLIRSDTPVVINGEELRRMSGIQLQLALGAPEIIFARVGADQKLHIVTALKRKGEIVAVTGDGVNDAPALKHADIGIAMGISGTDVARESADIVLLDDNFASIVAAVEEGRAVYENIRKFLTYILTSNIPEIVPYLAFVLFKIPLPLTIIQILAVDLGTDMLPALGLGTEKPHPGMMQRPPRARHERLLNWPLVVRAYLFLGVVEAAAAMAAFFYVLHTTGWYYGQPLASADPLYLQATTATLSAIIVMQVMNVFLCRSGTESVFTAGLLGNRLILWGVATEIALILLIDYTPWGNLLFGTAPIGLNVWLFVIPFAFAMLALEEVRKWLARKTILEP</sequence>
<name>S6B219_SULDS</name>
<dbReference type="PRINTS" id="PR00119">
    <property type="entry name" value="CATATPASE"/>
</dbReference>
<dbReference type="EC" id="3.6.3.8" evidence="12"/>
<evidence type="ECO:0000256" key="10">
    <source>
        <dbReference type="SAM" id="Phobius"/>
    </source>
</evidence>
<dbReference type="PANTHER" id="PTHR43294:SF21">
    <property type="entry name" value="CATION TRANSPORTING ATPASE"/>
    <property type="match status" value="1"/>
</dbReference>
<dbReference type="PANTHER" id="PTHR43294">
    <property type="entry name" value="SODIUM/POTASSIUM-TRANSPORTING ATPASE SUBUNIT ALPHA"/>
    <property type="match status" value="1"/>
</dbReference>
<evidence type="ECO:0000256" key="5">
    <source>
        <dbReference type="ARBA" id="ARBA00022741"/>
    </source>
</evidence>
<proteinExistence type="inferred from homology"/>
<evidence type="ECO:0000259" key="11">
    <source>
        <dbReference type="SMART" id="SM00831"/>
    </source>
</evidence>
<evidence type="ECO:0000256" key="6">
    <source>
        <dbReference type="ARBA" id="ARBA00022840"/>
    </source>
</evidence>
<feature type="transmembrane region" description="Helical" evidence="10">
    <location>
        <begin position="250"/>
        <end position="271"/>
    </location>
</feature>
<keyword evidence="4 10" id="KW-0812">Transmembrane</keyword>
<dbReference type="eggNOG" id="COG0474">
    <property type="taxonomic scope" value="Bacteria"/>
</dbReference>
<keyword evidence="12" id="KW-0378">Hydrolase</keyword>
<dbReference type="EMBL" id="AP013066">
    <property type="protein sequence ID" value="BAN34702.1"/>
    <property type="molecule type" value="Genomic_DNA"/>
</dbReference>
<dbReference type="SFLD" id="SFLDG00002">
    <property type="entry name" value="C1.7:_P-type_atpase_like"/>
    <property type="match status" value="1"/>
</dbReference>
<keyword evidence="9 10" id="KW-0472">Membrane</keyword>
<feature type="transmembrane region" description="Helical" evidence="10">
    <location>
        <begin position="277"/>
        <end position="301"/>
    </location>
</feature>
<dbReference type="Gene3D" id="2.70.150.10">
    <property type="entry name" value="Calcium-transporting ATPase, cytoplasmic transduction domain A"/>
    <property type="match status" value="1"/>
</dbReference>
<keyword evidence="8 10" id="KW-1133">Transmembrane helix</keyword>
<dbReference type="InterPro" id="IPR050510">
    <property type="entry name" value="Cation_transp_ATPase_P-type"/>
</dbReference>
<protein>
    <submittedName>
        <fullName evidence="12">ATPase, P-type (Transporting), HAD superfamily, subfamily IC</fullName>
        <ecNumber evidence="12">3.6.3.8</ecNumber>
    </submittedName>
</protein>
<organism evidence="12 13">
    <name type="scientific">Sulfuricella denitrificans (strain DSM 22764 / NBRC 105220 / skB26)</name>
    <dbReference type="NCBI Taxonomy" id="1163617"/>
    <lineage>
        <taxon>Bacteria</taxon>
        <taxon>Pseudomonadati</taxon>
        <taxon>Pseudomonadota</taxon>
        <taxon>Betaproteobacteria</taxon>
        <taxon>Nitrosomonadales</taxon>
        <taxon>Sulfuricellaceae</taxon>
        <taxon>Sulfuricella</taxon>
    </lineage>
</organism>
<dbReference type="Gene3D" id="3.40.1110.10">
    <property type="entry name" value="Calcium-transporting ATPase, cytoplasmic domain N"/>
    <property type="match status" value="1"/>
</dbReference>
<dbReference type="STRING" id="1163617.SCD_n00861"/>
<comment type="subcellular location">
    <subcellularLocation>
        <location evidence="1">Cell membrane</location>
        <topology evidence="1">Multi-pass membrane protein</topology>
    </subcellularLocation>
</comment>
<dbReference type="GO" id="GO:0015662">
    <property type="term" value="F:P-type ion transporter activity"/>
    <property type="evidence" value="ECO:0007669"/>
    <property type="project" value="UniProtKB-ARBA"/>
</dbReference>
<dbReference type="InterPro" id="IPR008250">
    <property type="entry name" value="ATPase_P-typ_transduc_dom_A_sf"/>
</dbReference>
<dbReference type="InterPro" id="IPR004014">
    <property type="entry name" value="ATPase_P-typ_cation-transptr_N"/>
</dbReference>
<keyword evidence="6" id="KW-0067">ATP-binding</keyword>
<dbReference type="InterPro" id="IPR036412">
    <property type="entry name" value="HAD-like_sf"/>
</dbReference>